<dbReference type="GO" id="GO:0003676">
    <property type="term" value="F:nucleic acid binding"/>
    <property type="evidence" value="ECO:0007669"/>
    <property type="project" value="InterPro"/>
</dbReference>
<evidence type="ECO:0000313" key="2">
    <source>
        <dbReference type="Proteomes" id="UP000668214"/>
    </source>
</evidence>
<dbReference type="Proteomes" id="UP000668214">
    <property type="component" value="Unassembled WGS sequence"/>
</dbReference>
<name>A0A836EYK1_9HYME</name>
<dbReference type="EMBL" id="JAANIA010002464">
    <property type="protein sequence ID" value="KAG5314429.1"/>
    <property type="molecule type" value="Genomic_DNA"/>
</dbReference>
<dbReference type="InterPro" id="IPR036397">
    <property type="entry name" value="RNaseH_sf"/>
</dbReference>
<keyword evidence="2" id="KW-1185">Reference proteome</keyword>
<feature type="non-terminal residue" evidence="1">
    <location>
        <position position="576"/>
    </location>
</feature>
<dbReference type="PANTHER" id="PTHR37984:SF15">
    <property type="entry name" value="INTEGRASE CATALYTIC DOMAIN-CONTAINING PROTEIN"/>
    <property type="match status" value="1"/>
</dbReference>
<comment type="caution">
    <text evidence="1">The sequence shown here is derived from an EMBL/GenBank/DDBJ whole genome shotgun (WGS) entry which is preliminary data.</text>
</comment>
<dbReference type="SUPFAM" id="SSF53098">
    <property type="entry name" value="Ribonuclease H-like"/>
    <property type="match status" value="1"/>
</dbReference>
<dbReference type="SUPFAM" id="SSF56672">
    <property type="entry name" value="DNA/RNA polymerases"/>
    <property type="match status" value="1"/>
</dbReference>
<evidence type="ECO:0000313" key="1">
    <source>
        <dbReference type="EMBL" id="KAG5314429.1"/>
    </source>
</evidence>
<dbReference type="PANTHER" id="PTHR37984">
    <property type="entry name" value="PROTEIN CBG26694"/>
    <property type="match status" value="1"/>
</dbReference>
<proteinExistence type="predicted"/>
<organism evidence="1 2">
    <name type="scientific">Pseudoatta argentina</name>
    <dbReference type="NCBI Taxonomy" id="621737"/>
    <lineage>
        <taxon>Eukaryota</taxon>
        <taxon>Metazoa</taxon>
        <taxon>Ecdysozoa</taxon>
        <taxon>Arthropoda</taxon>
        <taxon>Hexapoda</taxon>
        <taxon>Insecta</taxon>
        <taxon>Pterygota</taxon>
        <taxon>Neoptera</taxon>
        <taxon>Endopterygota</taxon>
        <taxon>Hymenoptera</taxon>
        <taxon>Apocrita</taxon>
        <taxon>Aculeata</taxon>
        <taxon>Formicoidea</taxon>
        <taxon>Formicidae</taxon>
        <taxon>Myrmicinae</taxon>
        <taxon>Pseudoatta</taxon>
    </lineage>
</organism>
<dbReference type="Gene3D" id="3.10.10.10">
    <property type="entry name" value="HIV Type 1 Reverse Transcriptase, subunit A, domain 1"/>
    <property type="match status" value="1"/>
</dbReference>
<reference evidence="1" key="1">
    <citation type="submission" date="2020-02" db="EMBL/GenBank/DDBJ databases">
        <title>Relaxed selection underlies rapid genomic changes in the transitions from sociality to social parasitism in ants.</title>
        <authorList>
            <person name="Bi X."/>
        </authorList>
    </citation>
    <scope>NUCLEOTIDE SEQUENCE</scope>
    <source>
        <strain evidence="1">BGI-DK2014c</strain>
        <tissue evidence="1">Whole body</tissue>
    </source>
</reference>
<feature type="non-terminal residue" evidence="1">
    <location>
        <position position="1"/>
    </location>
</feature>
<accession>A0A836EYK1</accession>
<dbReference type="Gene3D" id="3.30.420.10">
    <property type="entry name" value="Ribonuclease H-like superfamily/Ribonuclease H"/>
    <property type="match status" value="1"/>
</dbReference>
<sequence>KRLPVNDIFLSKLNVFGSSVCLQDTDRETSFSNVLFVAQTIGGFDEDALKKEWFALPLDFALQKKISLAKLRFDDMWKQILQKEYPNLTKLLNAVQSLPNSNLYLNSFVEELTSLYEIKVHTIVSLVDSIARSILQAIVQYNGRYGCSFCLHEGGGTTRTLLNVENNLFKNARANSVPGDMAMYEPSMNVHYEGILEMDFLQKHKIKSNQKNYLQIDGITLKLHPYRKITTSSEMIVQAVTDKNHVGIEFIRNCLVASNEYTCLISMLNTTGENVEIIMPLVTIEELWVTKKTYTLIIKDRHLNKEEKKTIEQICEDFNDIFHLEGDILTHTITVAHEINTRTDNAPVNVLSYRLPEKHKEEVTTNKENATRYNYDIIRPSVSQWNAPLLVVPKKYHGHYEFNRIPFGIVTDHRPYCSKFYQKNKLSQKTKKSLVLTDTPEEPFEKCALDIVGPLPITIEENKYILTFQDSLTKFSKAILVENQKASTIAKAFVTKIIMEHGLIYGHQATIPTALLQSPNPTYAYDDYMQELRTSQEKTFQGDTVLLYDKRDRSKKLESKYIHLLSACFRARPLAV</sequence>
<dbReference type="GO" id="GO:0071897">
    <property type="term" value="P:DNA biosynthetic process"/>
    <property type="evidence" value="ECO:0007669"/>
    <property type="project" value="UniProtKB-ARBA"/>
</dbReference>
<dbReference type="InterPro" id="IPR050951">
    <property type="entry name" value="Retrovirus_Pol_polyprotein"/>
</dbReference>
<dbReference type="InterPro" id="IPR043502">
    <property type="entry name" value="DNA/RNA_pol_sf"/>
</dbReference>
<dbReference type="AlphaFoldDB" id="A0A836EYK1"/>
<protein>
    <submittedName>
        <fullName evidence="1">POL4 protein</fullName>
    </submittedName>
</protein>
<gene>
    <name evidence="1" type="primary">Pol_10</name>
    <name evidence="1" type="ORF">G6Z78_0009614</name>
</gene>
<dbReference type="InterPro" id="IPR012337">
    <property type="entry name" value="RNaseH-like_sf"/>
</dbReference>
<dbReference type="GO" id="GO:0042575">
    <property type="term" value="C:DNA polymerase complex"/>
    <property type="evidence" value="ECO:0007669"/>
    <property type="project" value="UniProtKB-ARBA"/>
</dbReference>